<dbReference type="SMART" id="SM00575">
    <property type="entry name" value="ZnF_PMZ"/>
    <property type="match status" value="1"/>
</dbReference>
<evidence type="ECO:0000313" key="7">
    <source>
        <dbReference type="EMBL" id="CAL1400583.1"/>
    </source>
</evidence>
<keyword evidence="8" id="KW-1185">Reference proteome</keyword>
<evidence type="ECO:0000256" key="5">
    <source>
        <dbReference type="SAM" id="MobiDB-lite"/>
    </source>
</evidence>
<sequence>MEGIEGEEHGTTPFTNFMNTEPRSFCRAFLSTLPKCDSVESNICETWNGVIVKYRGMRIIDMLEGIRGYVMDRVVVKYEMMLNCTDMLCPRIRKRIEKEKEVARLCTARQTLHDKCEVKIGVAGYIVDLTTRSCTCGYWSLSGIPCCHAVSAISHLRKDLDSYVHSNYYVHNAEHAYKNGLPCLEGRQAWPAAEGIPVFPPKQRSMPGRPKKKQKKGSP</sequence>
<evidence type="ECO:0000259" key="6">
    <source>
        <dbReference type="PROSITE" id="PS50966"/>
    </source>
</evidence>
<dbReference type="PANTHER" id="PTHR31973">
    <property type="entry name" value="POLYPROTEIN, PUTATIVE-RELATED"/>
    <property type="match status" value="1"/>
</dbReference>
<dbReference type="GO" id="GO:0008270">
    <property type="term" value="F:zinc ion binding"/>
    <property type="evidence" value="ECO:0007669"/>
    <property type="project" value="UniProtKB-KW"/>
</dbReference>
<gene>
    <name evidence="7" type="ORF">LTRI10_LOCUS40698</name>
</gene>
<dbReference type="PANTHER" id="PTHR31973:SF197">
    <property type="entry name" value="SWIM-TYPE DOMAIN-CONTAINING PROTEIN"/>
    <property type="match status" value="1"/>
</dbReference>
<keyword evidence="3" id="KW-0862">Zinc</keyword>
<evidence type="ECO:0000256" key="3">
    <source>
        <dbReference type="ARBA" id="ARBA00022833"/>
    </source>
</evidence>
<organism evidence="7 8">
    <name type="scientific">Linum trigynum</name>
    <dbReference type="NCBI Taxonomy" id="586398"/>
    <lineage>
        <taxon>Eukaryota</taxon>
        <taxon>Viridiplantae</taxon>
        <taxon>Streptophyta</taxon>
        <taxon>Embryophyta</taxon>
        <taxon>Tracheophyta</taxon>
        <taxon>Spermatophyta</taxon>
        <taxon>Magnoliopsida</taxon>
        <taxon>eudicotyledons</taxon>
        <taxon>Gunneridae</taxon>
        <taxon>Pentapetalae</taxon>
        <taxon>rosids</taxon>
        <taxon>fabids</taxon>
        <taxon>Malpighiales</taxon>
        <taxon>Linaceae</taxon>
        <taxon>Linum</taxon>
    </lineage>
</organism>
<evidence type="ECO:0000256" key="2">
    <source>
        <dbReference type="ARBA" id="ARBA00022771"/>
    </source>
</evidence>
<reference evidence="7 8" key="1">
    <citation type="submission" date="2024-04" db="EMBL/GenBank/DDBJ databases">
        <authorList>
            <person name="Fracassetti M."/>
        </authorList>
    </citation>
    <scope>NUCLEOTIDE SEQUENCE [LARGE SCALE GENOMIC DNA]</scope>
</reference>
<dbReference type="EMBL" id="OZ034820">
    <property type="protein sequence ID" value="CAL1400583.1"/>
    <property type="molecule type" value="Genomic_DNA"/>
</dbReference>
<dbReference type="Pfam" id="PF04434">
    <property type="entry name" value="SWIM"/>
    <property type="match status" value="1"/>
</dbReference>
<protein>
    <recommendedName>
        <fullName evidence="6">SWIM-type domain-containing protein</fullName>
    </recommendedName>
</protein>
<name>A0AAV2FSL0_9ROSI</name>
<feature type="region of interest" description="Disordered" evidence="5">
    <location>
        <begin position="197"/>
        <end position="219"/>
    </location>
</feature>
<evidence type="ECO:0000256" key="1">
    <source>
        <dbReference type="ARBA" id="ARBA00022723"/>
    </source>
</evidence>
<evidence type="ECO:0000313" key="8">
    <source>
        <dbReference type="Proteomes" id="UP001497516"/>
    </source>
</evidence>
<keyword evidence="1" id="KW-0479">Metal-binding</keyword>
<keyword evidence="2 4" id="KW-0863">Zinc-finger</keyword>
<feature type="compositionally biased region" description="Basic residues" evidence="5">
    <location>
        <begin position="209"/>
        <end position="219"/>
    </location>
</feature>
<dbReference type="Proteomes" id="UP001497516">
    <property type="component" value="Chromosome 7"/>
</dbReference>
<feature type="domain" description="SWIM-type" evidence="6">
    <location>
        <begin position="125"/>
        <end position="157"/>
    </location>
</feature>
<dbReference type="InterPro" id="IPR006564">
    <property type="entry name" value="Znf_PMZ"/>
</dbReference>
<dbReference type="PROSITE" id="PS50966">
    <property type="entry name" value="ZF_SWIM"/>
    <property type="match status" value="1"/>
</dbReference>
<dbReference type="AlphaFoldDB" id="A0AAV2FSL0"/>
<dbReference type="InterPro" id="IPR007527">
    <property type="entry name" value="Znf_SWIM"/>
</dbReference>
<evidence type="ECO:0000256" key="4">
    <source>
        <dbReference type="PROSITE-ProRule" id="PRU00325"/>
    </source>
</evidence>
<accession>A0AAV2FSL0</accession>
<proteinExistence type="predicted"/>